<dbReference type="KEGG" id="tsph:KIH39_16385"/>
<organism evidence="2 3">
    <name type="scientific">Telmatocola sphagniphila</name>
    <dbReference type="NCBI Taxonomy" id="1123043"/>
    <lineage>
        <taxon>Bacteria</taxon>
        <taxon>Pseudomonadati</taxon>
        <taxon>Planctomycetota</taxon>
        <taxon>Planctomycetia</taxon>
        <taxon>Gemmatales</taxon>
        <taxon>Gemmataceae</taxon>
    </lineage>
</organism>
<evidence type="ECO:0000313" key="2">
    <source>
        <dbReference type="EMBL" id="QVL30426.1"/>
    </source>
</evidence>
<dbReference type="EMBL" id="CP074694">
    <property type="protein sequence ID" value="QVL30426.1"/>
    <property type="molecule type" value="Genomic_DNA"/>
</dbReference>
<feature type="transmembrane region" description="Helical" evidence="1">
    <location>
        <begin position="25"/>
        <end position="47"/>
    </location>
</feature>
<evidence type="ECO:0000313" key="3">
    <source>
        <dbReference type="Proteomes" id="UP000676194"/>
    </source>
</evidence>
<keyword evidence="1" id="KW-0472">Membrane</keyword>
<dbReference type="RefSeq" id="WP_213494297.1">
    <property type="nucleotide sequence ID" value="NZ_CP074694.1"/>
</dbReference>
<keyword evidence="1" id="KW-0812">Transmembrane</keyword>
<keyword evidence="3" id="KW-1185">Reference proteome</keyword>
<feature type="transmembrane region" description="Helical" evidence="1">
    <location>
        <begin position="285"/>
        <end position="306"/>
    </location>
</feature>
<evidence type="ECO:0000256" key="1">
    <source>
        <dbReference type="SAM" id="Phobius"/>
    </source>
</evidence>
<protein>
    <submittedName>
        <fullName evidence="2">Uncharacterized protein</fullName>
    </submittedName>
</protein>
<feature type="transmembrane region" description="Helical" evidence="1">
    <location>
        <begin position="253"/>
        <end position="278"/>
    </location>
</feature>
<dbReference type="Proteomes" id="UP000676194">
    <property type="component" value="Chromosome"/>
</dbReference>
<gene>
    <name evidence="2" type="ORF">KIH39_16385</name>
</gene>
<dbReference type="AlphaFoldDB" id="A0A8E6B3G4"/>
<reference evidence="2" key="1">
    <citation type="submission" date="2021-05" db="EMBL/GenBank/DDBJ databases">
        <title>Complete genome sequence of the cellulolytic planctomycete Telmatocola sphagniphila SP2T and characterization of the first cellulase from planctomycetes.</title>
        <authorList>
            <person name="Rakitin A.L."/>
            <person name="Beletsky A.V."/>
            <person name="Naumoff D.G."/>
            <person name="Kulichevskaya I.S."/>
            <person name="Mardanov A.V."/>
            <person name="Ravin N.V."/>
            <person name="Dedysh S.N."/>
        </authorList>
    </citation>
    <scope>NUCLEOTIDE SEQUENCE</scope>
    <source>
        <strain evidence="2">SP2T</strain>
    </source>
</reference>
<name>A0A8E6B3G4_9BACT</name>
<proteinExistence type="predicted"/>
<keyword evidence="1" id="KW-1133">Transmembrane helix</keyword>
<accession>A0A8E6B3G4</accession>
<sequence length="309" mass="34176">MAVLESAEFPRRSFSKKTLQILRRLHLYLGLLLFPWALIYGSSGLLFNHPEFFNEQPLHYYGASEIAGTPLESRSPPSDIAAQVFEVLKSRLPDKSLQLLDVEKAKYSRDFAFAVVNTTDGPWNALFEVNGNGGTITKPKPTTKKPPETVAPFAQKEGVQAGVPLGTQFRESLPTILERKGLPSGEVRITSVPDLQFPMSVDGEPWLVSYNSLTGSVSGKPLEADSGRSLSARQFLLSLHKAHGYPSARTARWGWAVIVDIMSVVLIFWGVSGLFMWWQIKSTRTWGLIVCLSSMVLATLLVVGMLRVL</sequence>